<sequence length="95" mass="11606">MPLNNYRNLISFIDFNHDIVRRRHQRNMNRRIRRRIINRTYRRHISTNNANTFSNLITQLPLQITNDPFTNQLFNGNLMKKLRSYRGVKIHQSEI</sequence>
<dbReference type="AlphaFoldDB" id="A0A2I1HKA8"/>
<dbReference type="VEuPathDB" id="FungiDB:FUN_011403"/>
<gene>
    <name evidence="1" type="ORF">RhiirA4_481918</name>
</gene>
<name>A0A2I1HKA8_9GLOM</name>
<keyword evidence="2" id="KW-1185">Reference proteome</keyword>
<accession>A0A2I1HKA8</accession>
<dbReference type="EMBL" id="LLXI01003475">
    <property type="protein sequence ID" value="PKY59298.1"/>
    <property type="molecule type" value="Genomic_DNA"/>
</dbReference>
<proteinExistence type="predicted"/>
<dbReference type="Proteomes" id="UP000234323">
    <property type="component" value="Unassembled WGS sequence"/>
</dbReference>
<organism evidence="1 2">
    <name type="scientific">Rhizophagus irregularis</name>
    <dbReference type="NCBI Taxonomy" id="588596"/>
    <lineage>
        <taxon>Eukaryota</taxon>
        <taxon>Fungi</taxon>
        <taxon>Fungi incertae sedis</taxon>
        <taxon>Mucoromycota</taxon>
        <taxon>Glomeromycotina</taxon>
        <taxon>Glomeromycetes</taxon>
        <taxon>Glomerales</taxon>
        <taxon>Glomeraceae</taxon>
        <taxon>Rhizophagus</taxon>
    </lineage>
</organism>
<evidence type="ECO:0000313" key="1">
    <source>
        <dbReference type="EMBL" id="PKY59298.1"/>
    </source>
</evidence>
<reference evidence="1 2" key="1">
    <citation type="submission" date="2015-10" db="EMBL/GenBank/DDBJ databases">
        <title>Genome analyses suggest a sexual origin of heterokaryosis in a supposedly ancient asexual fungus.</title>
        <authorList>
            <person name="Ropars J."/>
            <person name="Sedzielewska K."/>
            <person name="Noel J."/>
            <person name="Charron P."/>
            <person name="Farinelli L."/>
            <person name="Marton T."/>
            <person name="Kruger M."/>
            <person name="Pelin A."/>
            <person name="Brachmann A."/>
            <person name="Corradi N."/>
        </authorList>
    </citation>
    <scope>NUCLEOTIDE SEQUENCE [LARGE SCALE GENOMIC DNA]</scope>
    <source>
        <strain evidence="1 2">A4</strain>
    </source>
</reference>
<protein>
    <submittedName>
        <fullName evidence="1">Uncharacterized protein</fullName>
    </submittedName>
</protein>
<comment type="caution">
    <text evidence="1">The sequence shown here is derived from an EMBL/GenBank/DDBJ whole genome shotgun (WGS) entry which is preliminary data.</text>
</comment>
<evidence type="ECO:0000313" key="2">
    <source>
        <dbReference type="Proteomes" id="UP000234323"/>
    </source>
</evidence>